<comment type="caution">
    <text evidence="1">The sequence shown here is derived from an EMBL/GenBank/DDBJ whole genome shotgun (WGS) entry which is preliminary data.</text>
</comment>
<protein>
    <submittedName>
        <fullName evidence="1">Uncharacterized protein</fullName>
    </submittedName>
</protein>
<evidence type="ECO:0000313" key="1">
    <source>
        <dbReference type="EMBL" id="CAH1970419.1"/>
    </source>
</evidence>
<sequence length="60" mass="6774">MEIGDESPEDDDAVCIICESRFSESKRAELCLICEMWAHNDCPGCGKDNYVCDFGRQPKL</sequence>
<evidence type="ECO:0000313" key="2">
    <source>
        <dbReference type="Proteomes" id="UP001152888"/>
    </source>
</evidence>
<reference evidence="1" key="1">
    <citation type="submission" date="2022-03" db="EMBL/GenBank/DDBJ databases">
        <authorList>
            <person name="Sayadi A."/>
        </authorList>
    </citation>
    <scope>NUCLEOTIDE SEQUENCE</scope>
</reference>
<accession>A0A9P0K9Y1</accession>
<gene>
    <name evidence="1" type="ORF">ACAOBT_LOCUS8914</name>
</gene>
<name>A0A9P0K9Y1_ACAOB</name>
<proteinExistence type="predicted"/>
<dbReference type="OrthoDB" id="6767642at2759"/>
<dbReference type="SUPFAM" id="SSF57903">
    <property type="entry name" value="FYVE/PHD zinc finger"/>
    <property type="match status" value="1"/>
</dbReference>
<keyword evidence="2" id="KW-1185">Reference proteome</keyword>
<organism evidence="1 2">
    <name type="scientific">Acanthoscelides obtectus</name>
    <name type="common">Bean weevil</name>
    <name type="synonym">Bruchus obtectus</name>
    <dbReference type="NCBI Taxonomy" id="200917"/>
    <lineage>
        <taxon>Eukaryota</taxon>
        <taxon>Metazoa</taxon>
        <taxon>Ecdysozoa</taxon>
        <taxon>Arthropoda</taxon>
        <taxon>Hexapoda</taxon>
        <taxon>Insecta</taxon>
        <taxon>Pterygota</taxon>
        <taxon>Neoptera</taxon>
        <taxon>Endopterygota</taxon>
        <taxon>Coleoptera</taxon>
        <taxon>Polyphaga</taxon>
        <taxon>Cucujiformia</taxon>
        <taxon>Chrysomeloidea</taxon>
        <taxon>Chrysomelidae</taxon>
        <taxon>Bruchinae</taxon>
        <taxon>Bruchini</taxon>
        <taxon>Acanthoscelides</taxon>
    </lineage>
</organism>
<dbReference type="InterPro" id="IPR011011">
    <property type="entry name" value="Znf_FYVE_PHD"/>
</dbReference>
<dbReference type="Proteomes" id="UP001152888">
    <property type="component" value="Unassembled WGS sequence"/>
</dbReference>
<dbReference type="EMBL" id="CAKOFQ010006774">
    <property type="protein sequence ID" value="CAH1970419.1"/>
    <property type="molecule type" value="Genomic_DNA"/>
</dbReference>
<dbReference type="AlphaFoldDB" id="A0A9P0K9Y1"/>